<dbReference type="CDD" id="cd01638">
    <property type="entry name" value="CysQ"/>
    <property type="match status" value="1"/>
</dbReference>
<feature type="binding site" evidence="4">
    <location>
        <position position="80"/>
    </location>
    <ligand>
        <name>Mg(2+)</name>
        <dbReference type="ChEBI" id="CHEBI:18420"/>
        <label>1</label>
        <note>catalytic</note>
    </ligand>
</feature>
<dbReference type="GO" id="GO:0046854">
    <property type="term" value="P:phosphatidylinositol phosphate biosynthetic process"/>
    <property type="evidence" value="ECO:0007669"/>
    <property type="project" value="InterPro"/>
</dbReference>
<dbReference type="PANTHER" id="PTHR20854">
    <property type="entry name" value="INOSITOL MONOPHOSPHATASE"/>
    <property type="match status" value="1"/>
</dbReference>
<dbReference type="Gene3D" id="3.30.540.10">
    <property type="entry name" value="Fructose-1,6-Bisphosphatase, subunit A, domain 1"/>
    <property type="match status" value="1"/>
</dbReference>
<feature type="binding site" evidence="4">
    <location>
        <position position="77"/>
    </location>
    <ligand>
        <name>Mg(2+)</name>
        <dbReference type="ChEBI" id="CHEBI:18420"/>
        <label>1</label>
        <note>catalytic</note>
    </ligand>
</feature>
<dbReference type="InterPro" id="IPR000760">
    <property type="entry name" value="Inositol_monophosphatase-like"/>
</dbReference>
<evidence type="ECO:0000256" key="4">
    <source>
        <dbReference type="PIRSR" id="PIRSR600760-2"/>
    </source>
</evidence>
<feature type="binding site" evidence="4">
    <location>
        <position position="198"/>
    </location>
    <ligand>
        <name>Mg(2+)</name>
        <dbReference type="ChEBI" id="CHEBI:18420"/>
        <label>1</label>
        <note>catalytic</note>
    </ligand>
</feature>
<dbReference type="InterPro" id="IPR020550">
    <property type="entry name" value="Inositol_monophosphatase_CS"/>
</dbReference>
<dbReference type="GO" id="GO:0046872">
    <property type="term" value="F:metal ion binding"/>
    <property type="evidence" value="ECO:0007669"/>
    <property type="project" value="UniProtKB-KW"/>
</dbReference>
<reference evidence="5 6" key="1">
    <citation type="submission" date="2017-03" db="EMBL/GenBank/DDBJ databases">
        <authorList>
            <person name="Afonso C.L."/>
            <person name="Miller P.J."/>
            <person name="Scott M.A."/>
            <person name="Spackman E."/>
            <person name="Goraichik I."/>
            <person name="Dimitrov K.M."/>
            <person name="Suarez D.L."/>
            <person name="Swayne D.E."/>
        </authorList>
    </citation>
    <scope>NUCLEOTIDE SEQUENCE [LARGE SCALE GENOMIC DNA]</scope>
    <source>
        <strain evidence="5 6">CECT 8287</strain>
    </source>
</reference>
<dbReference type="EC" id="3.1.3.25" evidence="5"/>
<evidence type="ECO:0000256" key="3">
    <source>
        <dbReference type="ARBA" id="ARBA00022842"/>
    </source>
</evidence>
<organism evidence="5 6">
    <name type="scientific">Roseovarius litorisediminis</name>
    <dbReference type="NCBI Taxonomy" id="1312363"/>
    <lineage>
        <taxon>Bacteria</taxon>
        <taxon>Pseudomonadati</taxon>
        <taxon>Pseudomonadota</taxon>
        <taxon>Alphaproteobacteria</taxon>
        <taxon>Rhodobacterales</taxon>
        <taxon>Roseobacteraceae</taxon>
        <taxon>Roseovarius</taxon>
    </lineage>
</organism>
<feature type="binding site" evidence="4">
    <location>
        <position position="79"/>
    </location>
    <ligand>
        <name>Mg(2+)</name>
        <dbReference type="ChEBI" id="CHEBI:18420"/>
        <label>1</label>
        <note>catalytic</note>
    </ligand>
</feature>
<name>A0A1Y5TS85_9RHOB</name>
<feature type="binding site" evidence="4">
    <location>
        <position position="59"/>
    </location>
    <ligand>
        <name>Mg(2+)</name>
        <dbReference type="ChEBI" id="CHEBI:18420"/>
        <label>1</label>
        <note>catalytic</note>
    </ligand>
</feature>
<protein>
    <submittedName>
        <fullName evidence="5">Inositol-1-monophosphatase</fullName>
        <ecNumber evidence="5">3.1.3.25</ecNumber>
    </submittedName>
</protein>
<dbReference type="Pfam" id="PF00459">
    <property type="entry name" value="Inositol_P"/>
    <property type="match status" value="1"/>
</dbReference>
<comment type="cofactor">
    <cofactor evidence="4">
        <name>Mg(2+)</name>
        <dbReference type="ChEBI" id="CHEBI:18420"/>
    </cofactor>
</comment>
<evidence type="ECO:0000256" key="1">
    <source>
        <dbReference type="ARBA" id="ARBA00009759"/>
    </source>
</evidence>
<dbReference type="EMBL" id="FWFL01000017">
    <property type="protein sequence ID" value="SLN68957.1"/>
    <property type="molecule type" value="Genomic_DNA"/>
</dbReference>
<dbReference type="GO" id="GO:0008934">
    <property type="term" value="F:inositol monophosphate 1-phosphatase activity"/>
    <property type="evidence" value="ECO:0007669"/>
    <property type="project" value="TreeGrafter"/>
</dbReference>
<keyword evidence="5" id="KW-0378">Hydrolase</keyword>
<keyword evidence="6" id="KW-1185">Reference proteome</keyword>
<gene>
    <name evidence="5" type="primary">suhB_4</name>
    <name evidence="5" type="ORF">PEL8287_03839</name>
</gene>
<dbReference type="PROSITE" id="PS00630">
    <property type="entry name" value="IMP_2"/>
    <property type="match status" value="1"/>
</dbReference>
<dbReference type="Proteomes" id="UP000193827">
    <property type="component" value="Unassembled WGS sequence"/>
</dbReference>
<keyword evidence="3 4" id="KW-0460">Magnesium</keyword>
<dbReference type="GO" id="GO:0007165">
    <property type="term" value="P:signal transduction"/>
    <property type="evidence" value="ECO:0007669"/>
    <property type="project" value="TreeGrafter"/>
</dbReference>
<dbReference type="SUPFAM" id="SSF56655">
    <property type="entry name" value="Carbohydrate phosphatase"/>
    <property type="match status" value="1"/>
</dbReference>
<sequence length="250" mass="26833">MIEAALESGRIATGFAGQTVDRWEKSGGAGPVTEADIAVNRMLAKELQAARPGYGWLSEETEDDSTRLVRDKVFIIDPIDGTRSFIEGSSTWAHALAVAEQGVVTAAVIYLPLRDKMYTAEVGQGAQLNGQPIHVSERAELTGASLLAAKPSYAPENWIGAVPDVARAYRPSLAYRLSLVAEGRFDAMLTLRRTWEWDIAAGDLILREAGAAISDRAAQPLLFNNPTPLLNGVVAANPVLHGNISQALRT</sequence>
<dbReference type="GO" id="GO:0006020">
    <property type="term" value="P:inositol metabolic process"/>
    <property type="evidence" value="ECO:0007669"/>
    <property type="project" value="TreeGrafter"/>
</dbReference>
<dbReference type="Gene3D" id="3.40.190.80">
    <property type="match status" value="1"/>
</dbReference>
<evidence type="ECO:0000313" key="5">
    <source>
        <dbReference type="EMBL" id="SLN68957.1"/>
    </source>
</evidence>
<dbReference type="PRINTS" id="PR00377">
    <property type="entry name" value="IMPHPHTASES"/>
</dbReference>
<comment type="similarity">
    <text evidence="1">Belongs to the inositol monophosphatase superfamily.</text>
</comment>
<keyword evidence="2 4" id="KW-0479">Metal-binding</keyword>
<dbReference type="AlphaFoldDB" id="A0A1Y5TS85"/>
<evidence type="ECO:0000256" key="2">
    <source>
        <dbReference type="ARBA" id="ARBA00022723"/>
    </source>
</evidence>
<proteinExistence type="inferred from homology"/>
<accession>A0A1Y5TS85</accession>
<dbReference type="PANTHER" id="PTHR20854:SF4">
    <property type="entry name" value="INOSITOL-1-MONOPHOSPHATASE-RELATED"/>
    <property type="match status" value="1"/>
</dbReference>
<evidence type="ECO:0000313" key="6">
    <source>
        <dbReference type="Proteomes" id="UP000193827"/>
    </source>
</evidence>